<name>A0A7J6VV87_THATH</name>
<sequence>MCFLCSGKPLTDEPQNSKPSPAHDPGPGPVGFVYNPLPPSTGLNNEPQKQQKKVSKYEPPPMKFSKPSPKKFSPSPSPVNSDSDDTKYKKTSSPDGKLATSETTNASNPRYSTDHFPEWNSDSNKPTTRKTGHDSKLSPSPPPEKLNTKSTEPSVNITYRFPTSDDVTTHNTTESPTTKARDEQNAKASKTSSNNKKLMRNEKEHTEIPYKDAASSLHSQSDSEKDQSLLTGNWYG</sequence>
<evidence type="ECO:0000256" key="1">
    <source>
        <dbReference type="SAM" id="MobiDB-lite"/>
    </source>
</evidence>
<proteinExistence type="predicted"/>
<feature type="compositionally biased region" description="Polar residues" evidence="1">
    <location>
        <begin position="165"/>
        <end position="178"/>
    </location>
</feature>
<protein>
    <submittedName>
        <fullName evidence="2">Uncharacterized protein</fullName>
    </submittedName>
</protein>
<dbReference type="EMBL" id="JABWDY010026342">
    <property type="protein sequence ID" value="KAF5188783.1"/>
    <property type="molecule type" value="Genomic_DNA"/>
</dbReference>
<feature type="region of interest" description="Disordered" evidence="1">
    <location>
        <begin position="1"/>
        <end position="236"/>
    </location>
</feature>
<keyword evidence="3" id="KW-1185">Reference proteome</keyword>
<accession>A0A7J6VV87</accession>
<dbReference type="AlphaFoldDB" id="A0A7J6VV87"/>
<feature type="compositionally biased region" description="Basic and acidic residues" evidence="1">
    <location>
        <begin position="199"/>
        <end position="210"/>
    </location>
</feature>
<feature type="compositionally biased region" description="Polar residues" evidence="1">
    <location>
        <begin position="148"/>
        <end position="157"/>
    </location>
</feature>
<feature type="compositionally biased region" description="Polar residues" evidence="1">
    <location>
        <begin position="100"/>
        <end position="111"/>
    </location>
</feature>
<gene>
    <name evidence="2" type="ORF">FRX31_021634</name>
</gene>
<feature type="compositionally biased region" description="Low complexity" evidence="1">
    <location>
        <begin position="63"/>
        <end position="81"/>
    </location>
</feature>
<organism evidence="2 3">
    <name type="scientific">Thalictrum thalictroides</name>
    <name type="common">Rue-anemone</name>
    <name type="synonym">Anemone thalictroides</name>
    <dbReference type="NCBI Taxonomy" id="46969"/>
    <lineage>
        <taxon>Eukaryota</taxon>
        <taxon>Viridiplantae</taxon>
        <taxon>Streptophyta</taxon>
        <taxon>Embryophyta</taxon>
        <taxon>Tracheophyta</taxon>
        <taxon>Spermatophyta</taxon>
        <taxon>Magnoliopsida</taxon>
        <taxon>Ranunculales</taxon>
        <taxon>Ranunculaceae</taxon>
        <taxon>Thalictroideae</taxon>
        <taxon>Thalictrum</taxon>
    </lineage>
</organism>
<feature type="compositionally biased region" description="Low complexity" evidence="1">
    <location>
        <begin position="186"/>
        <end position="196"/>
    </location>
</feature>
<comment type="caution">
    <text evidence="2">The sequence shown here is derived from an EMBL/GenBank/DDBJ whole genome shotgun (WGS) entry which is preliminary data.</text>
</comment>
<evidence type="ECO:0000313" key="3">
    <source>
        <dbReference type="Proteomes" id="UP000554482"/>
    </source>
</evidence>
<reference evidence="2 3" key="1">
    <citation type="submission" date="2020-06" db="EMBL/GenBank/DDBJ databases">
        <title>Transcriptomic and genomic resources for Thalictrum thalictroides and T. hernandezii: Facilitating candidate gene discovery in an emerging model plant lineage.</title>
        <authorList>
            <person name="Arias T."/>
            <person name="Riano-Pachon D.M."/>
            <person name="Di Stilio V.S."/>
        </authorList>
    </citation>
    <scope>NUCLEOTIDE SEQUENCE [LARGE SCALE GENOMIC DNA]</scope>
    <source>
        <strain evidence="3">cv. WT478/WT964</strain>
        <tissue evidence="2">Leaves</tissue>
    </source>
</reference>
<dbReference type="Proteomes" id="UP000554482">
    <property type="component" value="Unassembled WGS sequence"/>
</dbReference>
<evidence type="ECO:0000313" key="2">
    <source>
        <dbReference type="EMBL" id="KAF5188783.1"/>
    </source>
</evidence>